<evidence type="ECO:0000313" key="2">
    <source>
        <dbReference type="Proteomes" id="UP000596329"/>
    </source>
</evidence>
<proteinExistence type="predicted"/>
<name>A0A7U2RAA7_FLAPS</name>
<dbReference type="EMBL" id="CP059075">
    <property type="protein sequence ID" value="QRE04818.1"/>
    <property type="molecule type" value="Genomic_DNA"/>
</dbReference>
<dbReference type="Proteomes" id="UP000596329">
    <property type="component" value="Chromosome"/>
</dbReference>
<organism evidence="1 2">
    <name type="scientific">Flavobacterium psychrophilum</name>
    <dbReference type="NCBI Taxonomy" id="96345"/>
    <lineage>
        <taxon>Bacteria</taxon>
        <taxon>Pseudomonadati</taxon>
        <taxon>Bacteroidota</taxon>
        <taxon>Flavobacteriia</taxon>
        <taxon>Flavobacteriales</taxon>
        <taxon>Flavobacteriaceae</taxon>
        <taxon>Flavobacterium</taxon>
    </lineage>
</organism>
<accession>A0A7U2RAA7</accession>
<dbReference type="AlphaFoldDB" id="A0A7U2RAA7"/>
<sequence>MEIELNESYKTELKPIIYNTSREKFSLTISILNQIRISDKRIWLSCLGIKSKNSDWTCGFKLELKQMLVIEENGRSDWFLPARFGLRKLTPTDNENGRNVVTLFCENSNIEEKYNDLKDFSGFEFDNYSEKFTLENLLTKRIEGIANNGIRNKKDIKYFEFKFVFDFPLKQVTIEEIDPIYRARLFEYMFE</sequence>
<protein>
    <submittedName>
        <fullName evidence="1">Uncharacterized protein</fullName>
    </submittedName>
</protein>
<evidence type="ECO:0000313" key="1">
    <source>
        <dbReference type="EMBL" id="QRE04818.1"/>
    </source>
</evidence>
<reference evidence="1 2" key="1">
    <citation type="submission" date="2020-07" db="EMBL/GenBank/DDBJ databases">
        <title>Genomic characterization of Flavobacterium psychrophilum strains.</title>
        <authorList>
            <person name="Castillo D."/>
            <person name="Jorgensen J."/>
            <person name="Middelboe M."/>
        </authorList>
    </citation>
    <scope>NUCLEOTIDE SEQUENCE [LARGE SCALE GENOMIC DNA]</scope>
    <source>
        <strain evidence="1 2">FPS-R7</strain>
    </source>
</reference>
<dbReference type="RefSeq" id="WP_063742909.1">
    <property type="nucleotide sequence ID" value="NZ_CP059075.1"/>
</dbReference>
<gene>
    <name evidence="1" type="ORF">H0H26_04300</name>
</gene>